<proteinExistence type="predicted"/>
<evidence type="ECO:0000313" key="10">
    <source>
        <dbReference type="EnsemblMetazoa" id="G22365.4:cds"/>
    </source>
</evidence>
<evidence type="ECO:0000256" key="5">
    <source>
        <dbReference type="ARBA" id="ARBA00022989"/>
    </source>
</evidence>
<keyword evidence="3" id="KW-0808">Transferase</keyword>
<dbReference type="InterPro" id="IPR007657">
    <property type="entry name" value="Glycosyltransferase_61"/>
</dbReference>
<evidence type="ECO:0000256" key="7">
    <source>
        <dbReference type="ARBA" id="ARBA00023180"/>
    </source>
</evidence>
<keyword evidence="5" id="KW-1133">Transmembrane helix</keyword>
<dbReference type="PANTHER" id="PTHR20961">
    <property type="entry name" value="GLYCOSYLTRANSFERASE"/>
    <property type="match status" value="1"/>
</dbReference>
<keyword evidence="4" id="KW-0812">Transmembrane</keyword>
<evidence type="ECO:0000256" key="2">
    <source>
        <dbReference type="ARBA" id="ARBA00022676"/>
    </source>
</evidence>
<evidence type="ECO:0000313" key="11">
    <source>
        <dbReference type="Proteomes" id="UP000005408"/>
    </source>
</evidence>
<evidence type="ECO:0000259" key="9">
    <source>
        <dbReference type="Pfam" id="PF04577"/>
    </source>
</evidence>
<dbReference type="EnsemblMetazoa" id="G22365.3">
    <property type="protein sequence ID" value="G22365.3:cds"/>
    <property type="gene ID" value="G22365"/>
</dbReference>
<organism evidence="10 11">
    <name type="scientific">Magallana gigas</name>
    <name type="common">Pacific oyster</name>
    <name type="synonym">Crassostrea gigas</name>
    <dbReference type="NCBI Taxonomy" id="29159"/>
    <lineage>
        <taxon>Eukaryota</taxon>
        <taxon>Metazoa</taxon>
        <taxon>Spiralia</taxon>
        <taxon>Lophotrochozoa</taxon>
        <taxon>Mollusca</taxon>
        <taxon>Bivalvia</taxon>
        <taxon>Autobranchia</taxon>
        <taxon>Pteriomorphia</taxon>
        <taxon>Ostreida</taxon>
        <taxon>Ostreoidea</taxon>
        <taxon>Ostreidae</taxon>
        <taxon>Magallana</taxon>
    </lineage>
</organism>
<feature type="chain" id="PRO_5042431203" description="Glycosyltransferase 61 catalytic domain-containing protein" evidence="8">
    <location>
        <begin position="18"/>
        <end position="540"/>
    </location>
</feature>
<dbReference type="EnsemblMetazoa" id="G22365.4">
    <property type="protein sequence ID" value="G22365.4:cds"/>
    <property type="gene ID" value="G22365"/>
</dbReference>
<dbReference type="GO" id="GO:0005783">
    <property type="term" value="C:endoplasmic reticulum"/>
    <property type="evidence" value="ECO:0007669"/>
    <property type="project" value="TreeGrafter"/>
</dbReference>
<dbReference type="GO" id="GO:0035269">
    <property type="term" value="P:protein O-linked glycosylation via mannose"/>
    <property type="evidence" value="ECO:0007669"/>
    <property type="project" value="TreeGrafter"/>
</dbReference>
<feature type="domain" description="Glycosyltransferase 61 catalytic" evidence="9">
    <location>
        <begin position="238"/>
        <end position="329"/>
    </location>
</feature>
<keyword evidence="8" id="KW-0732">Signal</keyword>
<feature type="signal peptide" evidence="8">
    <location>
        <begin position="1"/>
        <end position="17"/>
    </location>
</feature>
<evidence type="ECO:0000256" key="6">
    <source>
        <dbReference type="ARBA" id="ARBA00023136"/>
    </source>
</evidence>
<dbReference type="PANTHER" id="PTHR20961:SF38">
    <property type="entry name" value="PROTEIN O-LINKED-MANNOSE BETA-1,4-N-ACETYLGLUCOSAMINYLTRANSFERASE 2"/>
    <property type="match status" value="1"/>
</dbReference>
<keyword evidence="11" id="KW-1185">Reference proteome</keyword>
<evidence type="ECO:0000256" key="4">
    <source>
        <dbReference type="ARBA" id="ARBA00022692"/>
    </source>
</evidence>
<keyword evidence="2" id="KW-0328">Glycosyltransferase</keyword>
<evidence type="ECO:0000256" key="3">
    <source>
        <dbReference type="ARBA" id="ARBA00022679"/>
    </source>
</evidence>
<dbReference type="AlphaFoldDB" id="A0A8W8K4A9"/>
<reference evidence="10" key="1">
    <citation type="submission" date="2022-08" db="UniProtKB">
        <authorList>
            <consortium name="EnsemblMetazoa"/>
        </authorList>
    </citation>
    <scope>IDENTIFICATION</scope>
    <source>
        <strain evidence="10">05x7-T-G4-1.051#20</strain>
    </source>
</reference>
<comment type="subcellular location">
    <subcellularLocation>
        <location evidence="1">Membrane</location>
        <topology evidence="1">Single-pass membrane protein</topology>
    </subcellularLocation>
</comment>
<dbReference type="Proteomes" id="UP000005408">
    <property type="component" value="Unassembled WGS sequence"/>
</dbReference>
<protein>
    <recommendedName>
        <fullName evidence="9">Glycosyltransferase 61 catalytic domain-containing protein</fullName>
    </recommendedName>
</protein>
<dbReference type="Pfam" id="PF04577">
    <property type="entry name" value="Glyco_transf_61"/>
    <property type="match status" value="1"/>
</dbReference>
<dbReference type="OrthoDB" id="529273at2759"/>
<evidence type="ECO:0000256" key="1">
    <source>
        <dbReference type="ARBA" id="ARBA00004167"/>
    </source>
</evidence>
<accession>A0A8W8K4A9</accession>
<name>A0A8W8K4A9_MAGGI</name>
<dbReference type="GO" id="GO:0097363">
    <property type="term" value="F:protein O-acetylglucosaminyltransferase activity"/>
    <property type="evidence" value="ECO:0007669"/>
    <property type="project" value="TreeGrafter"/>
</dbReference>
<dbReference type="OMA" id="EFQMRVV"/>
<keyword evidence="7" id="KW-0325">Glycoprotein</keyword>
<dbReference type="GO" id="GO:0016020">
    <property type="term" value="C:membrane"/>
    <property type="evidence" value="ECO:0007669"/>
    <property type="project" value="UniProtKB-SubCell"/>
</dbReference>
<evidence type="ECO:0000256" key="8">
    <source>
        <dbReference type="SAM" id="SignalP"/>
    </source>
</evidence>
<sequence>MHIGLLAVSSILVCVLSIYIFTKFTSENTEHTEKRNKSHDNNETFNTMHWCFGQQSKMCRFQSLCYQPVEDQFVYMTELASLKEVKSTFHSLSFSSVSELDVFSFVPVFMHRNISLPNVRWLDGDVILFKRFKPDNIMHVLHDDVIPLYHTIKFLGNRNFKLLFMDNYSQGPYDQLYRLFFDVKYKPTATKQDFLCFKNAFIGVSSVSKWYQYGYHGNLQGPVFNEELSSFHLQSVAASILKKLKSFTDTVHQYNQDYLVLFSRTETRKILNEEELISTLELSTKMKILVIHDGDISEIVYTVRASRGIIGMHGASLILGLFLKPGSILIELFPYAVNPENYTPYQTLAGIPGMSIIYRSWRNTDKARSVSHPEYPPEEGGIRHLAEEIQAEIMDQEEVPLHSCCNDPSWLFHINQDTIVDVERVANITNEALFVSQQQMHVGHQTFSMEPSVVRDLHCSCVDDKLSLNWEHPWNLDYMENDGVQYRLGIQNRKTKEYNVFIVSVNSYKIEKDIDCNYSFDVWVNAEVNGIHGALKYIEC</sequence>
<dbReference type="InterPro" id="IPR049625">
    <property type="entry name" value="Glyco_transf_61_cat"/>
</dbReference>
<keyword evidence="6" id="KW-0472">Membrane</keyword>